<dbReference type="Proteomes" id="UP000016934">
    <property type="component" value="Unassembled WGS sequence"/>
</dbReference>
<dbReference type="AlphaFoldDB" id="M2SNZ1"/>
<dbReference type="InterPro" id="IPR013320">
    <property type="entry name" value="ConA-like_dom_sf"/>
</dbReference>
<dbReference type="GO" id="GO:0009251">
    <property type="term" value="P:glucan catabolic process"/>
    <property type="evidence" value="ECO:0007669"/>
    <property type="project" value="TreeGrafter"/>
</dbReference>
<dbReference type="KEGG" id="bsc:COCSADRAFT_196774"/>
<dbReference type="SUPFAM" id="SSF49899">
    <property type="entry name" value="Concanavalin A-like lectins/glucanases"/>
    <property type="match status" value="1"/>
</dbReference>
<protein>
    <submittedName>
        <fullName evidence="1">Glycoside hydrolase family 16 protein</fullName>
    </submittedName>
</protein>
<reference evidence="1 2" key="1">
    <citation type="journal article" date="2012" name="PLoS Pathog.">
        <title>Diverse lifestyles and strategies of plant pathogenesis encoded in the genomes of eighteen Dothideomycetes fungi.</title>
        <authorList>
            <person name="Ohm R.A."/>
            <person name="Feau N."/>
            <person name="Henrissat B."/>
            <person name="Schoch C.L."/>
            <person name="Horwitz B.A."/>
            <person name="Barry K.W."/>
            <person name="Condon B.J."/>
            <person name="Copeland A.C."/>
            <person name="Dhillon B."/>
            <person name="Glaser F."/>
            <person name="Hesse C.N."/>
            <person name="Kosti I."/>
            <person name="LaButti K."/>
            <person name="Lindquist E.A."/>
            <person name="Lucas S."/>
            <person name="Salamov A.A."/>
            <person name="Bradshaw R.E."/>
            <person name="Ciuffetti L."/>
            <person name="Hamelin R.C."/>
            <person name="Kema G.H.J."/>
            <person name="Lawrence C."/>
            <person name="Scott J.A."/>
            <person name="Spatafora J.W."/>
            <person name="Turgeon B.G."/>
            <person name="de Wit P.J.G.M."/>
            <person name="Zhong S."/>
            <person name="Goodwin S.B."/>
            <person name="Grigoriev I.V."/>
        </authorList>
    </citation>
    <scope>NUCLEOTIDE SEQUENCE [LARGE SCALE GENOMIC DNA]</scope>
    <source>
        <strain evidence="2">ND90Pr / ATCC 201652</strain>
    </source>
</reference>
<dbReference type="GeneID" id="19133993"/>
<reference evidence="2" key="2">
    <citation type="journal article" date="2013" name="PLoS Genet.">
        <title>Comparative genome structure, secondary metabolite, and effector coding capacity across Cochliobolus pathogens.</title>
        <authorList>
            <person name="Condon B.J."/>
            <person name="Leng Y."/>
            <person name="Wu D."/>
            <person name="Bushley K.E."/>
            <person name="Ohm R.A."/>
            <person name="Otillar R."/>
            <person name="Martin J."/>
            <person name="Schackwitz W."/>
            <person name="Grimwood J."/>
            <person name="MohdZainudin N."/>
            <person name="Xue C."/>
            <person name="Wang R."/>
            <person name="Manning V.A."/>
            <person name="Dhillon B."/>
            <person name="Tu Z.J."/>
            <person name="Steffenson B.J."/>
            <person name="Salamov A."/>
            <person name="Sun H."/>
            <person name="Lowry S."/>
            <person name="LaButti K."/>
            <person name="Han J."/>
            <person name="Copeland A."/>
            <person name="Lindquist E."/>
            <person name="Barry K."/>
            <person name="Schmutz J."/>
            <person name="Baker S.E."/>
            <person name="Ciuffetti L.M."/>
            <person name="Grigoriev I.V."/>
            <person name="Zhong S."/>
            <person name="Turgeon B.G."/>
        </authorList>
    </citation>
    <scope>NUCLEOTIDE SEQUENCE [LARGE SCALE GENOMIC DNA]</scope>
    <source>
        <strain evidence="2">ND90Pr / ATCC 201652</strain>
    </source>
</reference>
<dbReference type="PANTHER" id="PTHR10963:SF24">
    <property type="entry name" value="GLYCOSIDASE C21B10.07-RELATED"/>
    <property type="match status" value="1"/>
</dbReference>
<dbReference type="PANTHER" id="PTHR10963">
    <property type="entry name" value="GLYCOSYL HYDROLASE-RELATED"/>
    <property type="match status" value="1"/>
</dbReference>
<dbReference type="OrthoDB" id="192832at2759"/>
<sequence length="231" mass="24738">MSSSKLFTTALALQNYFPSFSLFSSPDPTNGFVQYQNLSSAASHSLLGYLSPHNSIYLGVDHTTKDVSGRASLRLESNKSWNRGLLVVDIRHMPASQCGTGAGEFTGTMVTGNWDVDAPGQGKNAGCSIRAPESGDGMGGAQVPSYVTEFNDAKGGVYAMEWAESSISVWFFPHDSPGYTEYFSQSNATAVTSPDPSTWGPPMARFSGSGCDFSERFVDMKIVFNTALCGE</sequence>
<dbReference type="STRING" id="665912.M2SNZ1"/>
<dbReference type="HOGENOM" id="CLU_1199706_0_0_1"/>
<dbReference type="OMA" id="FKNAYWL"/>
<accession>M2SNZ1</accession>
<name>M2SNZ1_COCSN</name>
<dbReference type="EMBL" id="KB445638">
    <property type="protein sequence ID" value="EMD68913.1"/>
    <property type="molecule type" value="Genomic_DNA"/>
</dbReference>
<keyword evidence="2" id="KW-1185">Reference proteome</keyword>
<dbReference type="RefSeq" id="XP_007696397.1">
    <property type="nucleotide sequence ID" value="XM_007698207.1"/>
</dbReference>
<dbReference type="Gene3D" id="2.60.120.200">
    <property type="match status" value="2"/>
</dbReference>
<dbReference type="Pfam" id="PF26113">
    <property type="entry name" value="GH16_XgeA"/>
    <property type="match status" value="2"/>
</dbReference>
<proteinExistence type="predicted"/>
<dbReference type="GO" id="GO:0016787">
    <property type="term" value="F:hydrolase activity"/>
    <property type="evidence" value="ECO:0007669"/>
    <property type="project" value="UniProtKB-KW"/>
</dbReference>
<dbReference type="InterPro" id="IPR050546">
    <property type="entry name" value="Glycosyl_Hydrlase_16"/>
</dbReference>
<evidence type="ECO:0000313" key="2">
    <source>
        <dbReference type="Proteomes" id="UP000016934"/>
    </source>
</evidence>
<keyword evidence="1" id="KW-0378">Hydrolase</keyword>
<gene>
    <name evidence="1" type="ORF">COCSADRAFT_196774</name>
</gene>
<evidence type="ECO:0000313" key="1">
    <source>
        <dbReference type="EMBL" id="EMD68913.1"/>
    </source>
</evidence>
<organism evidence="1 2">
    <name type="scientific">Cochliobolus sativus (strain ND90Pr / ATCC 201652)</name>
    <name type="common">Common root rot and spot blotch fungus</name>
    <name type="synonym">Bipolaris sorokiniana</name>
    <dbReference type="NCBI Taxonomy" id="665912"/>
    <lineage>
        <taxon>Eukaryota</taxon>
        <taxon>Fungi</taxon>
        <taxon>Dikarya</taxon>
        <taxon>Ascomycota</taxon>
        <taxon>Pezizomycotina</taxon>
        <taxon>Dothideomycetes</taxon>
        <taxon>Pleosporomycetidae</taxon>
        <taxon>Pleosporales</taxon>
        <taxon>Pleosporineae</taxon>
        <taxon>Pleosporaceae</taxon>
        <taxon>Bipolaris</taxon>
    </lineage>
</organism>